<evidence type="ECO:0000256" key="1">
    <source>
        <dbReference type="SAM" id="Phobius"/>
    </source>
</evidence>
<feature type="transmembrane region" description="Helical" evidence="1">
    <location>
        <begin position="55"/>
        <end position="74"/>
    </location>
</feature>
<dbReference type="AlphaFoldDB" id="A0A1A9VFJ6"/>
<sequence length="140" mass="15580">MTLRQENGEKATHNSSINTSKAIDIVFVTCFEKSEPRPVEKNGDLQVTSQTGGSMALRSVLLVVGPLFIGLCSLTKLIELMTKSTDFLRRTRAIWRDSPGTKFSCECQSICRGNKKNIMDFFPLVFGQAMQSKKNTQAEV</sequence>
<keyword evidence="3" id="KW-1185">Reference proteome</keyword>
<keyword evidence="1" id="KW-0472">Membrane</keyword>
<accession>A0A1A9VFJ6</accession>
<reference evidence="2" key="1">
    <citation type="submission" date="2020-05" db="UniProtKB">
        <authorList>
            <consortium name="EnsemblMetazoa"/>
        </authorList>
    </citation>
    <scope>IDENTIFICATION</scope>
    <source>
        <strain evidence="2">TTRI</strain>
    </source>
</reference>
<protein>
    <submittedName>
        <fullName evidence="2">Uncharacterized protein</fullName>
    </submittedName>
</protein>
<organism evidence="2 3">
    <name type="scientific">Glossina austeni</name>
    <name type="common">Savannah tsetse fly</name>
    <dbReference type="NCBI Taxonomy" id="7395"/>
    <lineage>
        <taxon>Eukaryota</taxon>
        <taxon>Metazoa</taxon>
        <taxon>Ecdysozoa</taxon>
        <taxon>Arthropoda</taxon>
        <taxon>Hexapoda</taxon>
        <taxon>Insecta</taxon>
        <taxon>Pterygota</taxon>
        <taxon>Neoptera</taxon>
        <taxon>Endopterygota</taxon>
        <taxon>Diptera</taxon>
        <taxon>Brachycera</taxon>
        <taxon>Muscomorpha</taxon>
        <taxon>Hippoboscoidea</taxon>
        <taxon>Glossinidae</taxon>
        <taxon>Glossina</taxon>
    </lineage>
</organism>
<proteinExistence type="predicted"/>
<dbReference type="VEuPathDB" id="VectorBase:GAUT035665"/>
<name>A0A1A9VFJ6_GLOAU</name>
<evidence type="ECO:0000313" key="2">
    <source>
        <dbReference type="EnsemblMetazoa" id="GAUT035665-PA"/>
    </source>
</evidence>
<dbReference type="EnsemblMetazoa" id="GAUT035665-RA">
    <property type="protein sequence ID" value="GAUT035665-PA"/>
    <property type="gene ID" value="GAUT035665"/>
</dbReference>
<keyword evidence="1" id="KW-0812">Transmembrane</keyword>
<dbReference type="Proteomes" id="UP000078200">
    <property type="component" value="Unassembled WGS sequence"/>
</dbReference>
<evidence type="ECO:0000313" key="3">
    <source>
        <dbReference type="Proteomes" id="UP000078200"/>
    </source>
</evidence>
<keyword evidence="1" id="KW-1133">Transmembrane helix</keyword>